<keyword evidence="1" id="KW-0732">Signal</keyword>
<comment type="caution">
    <text evidence="2">The sequence shown here is derived from an EMBL/GenBank/DDBJ whole genome shotgun (WGS) entry which is preliminary data.</text>
</comment>
<evidence type="ECO:0000313" key="2">
    <source>
        <dbReference type="EMBL" id="TEB28217.1"/>
    </source>
</evidence>
<feature type="signal peptide" evidence="1">
    <location>
        <begin position="1"/>
        <end position="22"/>
    </location>
</feature>
<accession>A0A4Y7T230</accession>
<sequence>MAAHADVIFFAYLCCCLPPYTGLQPQMATIIGRGTLHYPHPFQTPTICLHDLPSESLERLYCLDISPSGPCLGPPAGVS</sequence>
<dbReference type="EMBL" id="QPFP01000034">
    <property type="protein sequence ID" value="TEB28217.1"/>
    <property type="molecule type" value="Genomic_DNA"/>
</dbReference>
<evidence type="ECO:0000256" key="1">
    <source>
        <dbReference type="SAM" id="SignalP"/>
    </source>
</evidence>
<feature type="chain" id="PRO_5021253294" description="Secreted protein" evidence="1">
    <location>
        <begin position="23"/>
        <end position="79"/>
    </location>
</feature>
<evidence type="ECO:0000313" key="3">
    <source>
        <dbReference type="Proteomes" id="UP000298030"/>
    </source>
</evidence>
<proteinExistence type="predicted"/>
<reference evidence="2 3" key="1">
    <citation type="journal article" date="2019" name="Nat. Ecol. Evol.">
        <title>Megaphylogeny resolves global patterns of mushroom evolution.</title>
        <authorList>
            <person name="Varga T."/>
            <person name="Krizsan K."/>
            <person name="Foldi C."/>
            <person name="Dima B."/>
            <person name="Sanchez-Garcia M."/>
            <person name="Sanchez-Ramirez S."/>
            <person name="Szollosi G.J."/>
            <person name="Szarkandi J.G."/>
            <person name="Papp V."/>
            <person name="Albert L."/>
            <person name="Andreopoulos W."/>
            <person name="Angelini C."/>
            <person name="Antonin V."/>
            <person name="Barry K.W."/>
            <person name="Bougher N.L."/>
            <person name="Buchanan P."/>
            <person name="Buyck B."/>
            <person name="Bense V."/>
            <person name="Catcheside P."/>
            <person name="Chovatia M."/>
            <person name="Cooper J."/>
            <person name="Damon W."/>
            <person name="Desjardin D."/>
            <person name="Finy P."/>
            <person name="Geml J."/>
            <person name="Haridas S."/>
            <person name="Hughes K."/>
            <person name="Justo A."/>
            <person name="Karasinski D."/>
            <person name="Kautmanova I."/>
            <person name="Kiss B."/>
            <person name="Kocsube S."/>
            <person name="Kotiranta H."/>
            <person name="LaButti K.M."/>
            <person name="Lechner B.E."/>
            <person name="Liimatainen K."/>
            <person name="Lipzen A."/>
            <person name="Lukacs Z."/>
            <person name="Mihaltcheva S."/>
            <person name="Morgado L.N."/>
            <person name="Niskanen T."/>
            <person name="Noordeloos M.E."/>
            <person name="Ohm R.A."/>
            <person name="Ortiz-Santana B."/>
            <person name="Ovrebo C."/>
            <person name="Racz N."/>
            <person name="Riley R."/>
            <person name="Savchenko A."/>
            <person name="Shiryaev A."/>
            <person name="Soop K."/>
            <person name="Spirin V."/>
            <person name="Szebenyi C."/>
            <person name="Tomsovsky M."/>
            <person name="Tulloss R.E."/>
            <person name="Uehling J."/>
            <person name="Grigoriev I.V."/>
            <person name="Vagvolgyi C."/>
            <person name="Papp T."/>
            <person name="Martin F.M."/>
            <person name="Miettinen O."/>
            <person name="Hibbett D.S."/>
            <person name="Nagy L.G."/>
        </authorList>
    </citation>
    <scope>NUCLEOTIDE SEQUENCE [LARGE SCALE GENOMIC DNA]</scope>
    <source>
        <strain evidence="2 3">FP101781</strain>
    </source>
</reference>
<evidence type="ECO:0008006" key="4">
    <source>
        <dbReference type="Google" id="ProtNLM"/>
    </source>
</evidence>
<gene>
    <name evidence="2" type="ORF">FA13DRAFT_1735842</name>
</gene>
<keyword evidence="3" id="KW-1185">Reference proteome</keyword>
<organism evidence="2 3">
    <name type="scientific">Coprinellus micaceus</name>
    <name type="common">Glistening ink-cap mushroom</name>
    <name type="synonym">Coprinus micaceus</name>
    <dbReference type="NCBI Taxonomy" id="71717"/>
    <lineage>
        <taxon>Eukaryota</taxon>
        <taxon>Fungi</taxon>
        <taxon>Dikarya</taxon>
        <taxon>Basidiomycota</taxon>
        <taxon>Agaricomycotina</taxon>
        <taxon>Agaricomycetes</taxon>
        <taxon>Agaricomycetidae</taxon>
        <taxon>Agaricales</taxon>
        <taxon>Agaricineae</taxon>
        <taxon>Psathyrellaceae</taxon>
        <taxon>Coprinellus</taxon>
    </lineage>
</organism>
<dbReference type="Proteomes" id="UP000298030">
    <property type="component" value="Unassembled WGS sequence"/>
</dbReference>
<name>A0A4Y7T230_COPMI</name>
<protein>
    <recommendedName>
        <fullName evidence="4">Secreted protein</fullName>
    </recommendedName>
</protein>
<dbReference type="AlphaFoldDB" id="A0A4Y7T230"/>